<evidence type="ECO:0000313" key="4">
    <source>
        <dbReference type="Proteomes" id="UP000318681"/>
    </source>
</evidence>
<organism evidence="3 4">
    <name type="scientific">Alterirhizorhabdus solaris</name>
    <dbReference type="NCBI Taxonomy" id="2529389"/>
    <lineage>
        <taxon>Bacteria</taxon>
        <taxon>Pseudomonadati</taxon>
        <taxon>Pseudomonadota</taxon>
        <taxon>Alphaproteobacteria</taxon>
        <taxon>Sphingomonadales</taxon>
        <taxon>Rhizorhabdaceae</taxon>
        <taxon>Alterirhizorhabdus</taxon>
    </lineage>
</organism>
<keyword evidence="4" id="KW-1185">Reference proteome</keyword>
<evidence type="ECO:0000313" key="3">
    <source>
        <dbReference type="EMBL" id="TVV76421.1"/>
    </source>
</evidence>
<dbReference type="InterPro" id="IPR027417">
    <property type="entry name" value="P-loop_NTPase"/>
</dbReference>
<dbReference type="SUPFAM" id="SSF55464">
    <property type="entry name" value="Origin of replication-binding domain, RBD-like"/>
    <property type="match status" value="1"/>
</dbReference>
<dbReference type="Pfam" id="PF08751">
    <property type="entry name" value="TrwC"/>
    <property type="match status" value="1"/>
</dbReference>
<protein>
    <submittedName>
        <fullName evidence="3">Conjugative relaxase</fullName>
    </submittedName>
</protein>
<feature type="region of interest" description="Disordered" evidence="1">
    <location>
        <begin position="989"/>
        <end position="1068"/>
    </location>
</feature>
<dbReference type="NCBIfam" id="NF041492">
    <property type="entry name" value="MobF"/>
    <property type="match status" value="1"/>
</dbReference>
<gene>
    <name evidence="3" type="ORF">FOY91_04130</name>
</gene>
<name>A0A558RAM6_9SPHN</name>
<accession>A0A558RAM6</accession>
<evidence type="ECO:0000259" key="2">
    <source>
        <dbReference type="Pfam" id="PF08751"/>
    </source>
</evidence>
<dbReference type="Pfam" id="PF13604">
    <property type="entry name" value="AAA_30"/>
    <property type="match status" value="1"/>
</dbReference>
<proteinExistence type="predicted"/>
<sequence length="1068" mass="114801">MHSIASVKSASGAGKYFTNDDFVSGDYYTDEHAGDVSMWGGDGAAEAGLSGAVSREAFTKVLEGELPSGEKVDVRDGRRPGFDLTFSAPKSVSVLAYVAGDKRILGPDGAQTLAVQKTMAWVEKNLAAGRTTADGKTTSVRTGNLVYALFQHDTSRALDPQAHIHAIVANMTKMPDGKWQALDAQKIWASNTVIGSIYHAYLREGMEKLGYKVELTGKHGTFEITGVPKTVLEAYSQRREQILAKADELGIVSPKGRDGVTVNTRDPKLNVEDRDGLLTTWLDKAETLGFSGKDIVAAAEKAVQAREATGPLERGYNAVVEAVKSAGAFLSGLMHSPDPLVDKGILRIAQTPAEAGAQLAAASAVRILNQREAAFDVDRVAKQALDLGVRGVTIDQVEARVERLIAQGKLIPGEIRVEGKMVSAVTTPEALATEERILARVEQGKGQAVALVAPADAPDRLQAACPHELNPGQLAAATMIVAGEDRHVVVQGVAGAGKSTMLQAVARVAEAEGKTVLGLAFQNKMVADMKEGAGIEAQTIASFIWHNQAHAAEPDTQGAREKREALQDTIIVVDETSMVSSDDMLKLMTIAEAMGIEKVAMIGDRQQLSSIDAGKAFAMAQAAGAPMARMDENIRQRTDQLRTVAALANVGRAGQALRVLGDKVVENADPATHAAEMWLALSPEERGITAVFASGRTARGTINETIQAGLVEEGTLNGDGMAVTIHESVSKTREELRYADSYKVGQSLRVSGQVPEVGLRRGLYEVTQVLANGKVEIDHNGRKVRFDPQKIDPAIKNDRLELTTKKEITLHEGDRIRWTANDKERGMLNSALATVTEIENGRVTVELADKETITLERNDPMLSRFDLAYSLNMHMAQGITTDKAITVMLSYEKNLSNQRLFNVGVTRVRDDVTMVVDNQDRLERQLDRNPGDKTSALESLGRLDIDGPAERTKGADDALSAAMAVRDGNEPIVVPDLASLALNDLPPMGASETDYSKEESWKELTAVDPMKPDEAGRDKTKEDLRAAERDDSLGIGPLDMDDLRGLPPMPGEPGRIPGLPEKNLSLDL</sequence>
<feature type="domain" description="TrwC relaxase" evidence="2">
    <location>
        <begin position="11"/>
        <end position="286"/>
    </location>
</feature>
<dbReference type="AlphaFoldDB" id="A0A558RAM6"/>
<evidence type="ECO:0000256" key="1">
    <source>
        <dbReference type="SAM" id="MobiDB-lite"/>
    </source>
</evidence>
<dbReference type="OrthoDB" id="98563at2"/>
<dbReference type="RefSeq" id="WP_145148437.1">
    <property type="nucleotide sequence ID" value="NZ_VNIM01000010.1"/>
</dbReference>
<feature type="compositionally biased region" description="Basic and acidic residues" evidence="1">
    <location>
        <begin position="1010"/>
        <end position="1032"/>
    </location>
</feature>
<reference evidence="3 4" key="1">
    <citation type="submission" date="2019-07" db="EMBL/GenBank/DDBJ databases">
        <title>Sphingomonas solaris sp. nov., isolated from a solar panel from Boston, Massachusetts.</title>
        <authorList>
            <person name="Tanner K."/>
            <person name="Pascual J."/>
            <person name="Mancuso C."/>
            <person name="Pereto J."/>
            <person name="Khalil A."/>
            <person name="Vilanova C."/>
        </authorList>
    </citation>
    <scope>NUCLEOTIDE SEQUENCE [LARGE SCALE GENOMIC DNA]</scope>
    <source>
        <strain evidence="3 4">R4DWN</strain>
    </source>
</reference>
<dbReference type="InterPro" id="IPR014862">
    <property type="entry name" value="TrwC"/>
</dbReference>
<comment type="caution">
    <text evidence="3">The sequence shown here is derived from an EMBL/GenBank/DDBJ whole genome shotgun (WGS) entry which is preliminary data.</text>
</comment>
<dbReference type="NCBIfam" id="TIGR02686">
    <property type="entry name" value="relax_trwC"/>
    <property type="match status" value="1"/>
</dbReference>
<dbReference type="InterPro" id="IPR014059">
    <property type="entry name" value="TraI/TrwC_relax"/>
</dbReference>
<dbReference type="EMBL" id="VNIM01000010">
    <property type="protein sequence ID" value="TVV76421.1"/>
    <property type="molecule type" value="Genomic_DNA"/>
</dbReference>
<dbReference type="SUPFAM" id="SSF52540">
    <property type="entry name" value="P-loop containing nucleoside triphosphate hydrolases"/>
    <property type="match status" value="2"/>
</dbReference>
<dbReference type="Proteomes" id="UP000318681">
    <property type="component" value="Unassembled WGS sequence"/>
</dbReference>
<dbReference type="Gene3D" id="3.40.50.300">
    <property type="entry name" value="P-loop containing nucleotide triphosphate hydrolases"/>
    <property type="match status" value="2"/>
</dbReference>